<evidence type="ECO:0000313" key="4">
    <source>
        <dbReference type="Proteomes" id="UP001485043"/>
    </source>
</evidence>
<dbReference type="EMBL" id="JALJOV010000396">
    <property type="protein sequence ID" value="KAK9864071.1"/>
    <property type="molecule type" value="Genomic_DNA"/>
</dbReference>
<keyword evidence="4" id="KW-1185">Reference proteome</keyword>
<evidence type="ECO:0000313" key="3">
    <source>
        <dbReference type="EMBL" id="KAK9864071.1"/>
    </source>
</evidence>
<sequence length="677" mass="76624">MDQGLSDSSSHAGPRQLVQASLFVQSSFKPSRLTPDAHLLDTLASSGASSVEDQDFVREAFTGVVRYQTFLKPVVDLLYIRHSGSILRGDRELYRLFSYLVLLRLEDLGFKQFRALVLAQDTIKMVAFIPFISDPQTLEHCYSSWSTILDHQYLEEFRQSQTCWHPAMQELTAELQRRVGVRAAQHIKLQRGHSHSPRKKPGTVAKPFCLSVANPRPAKPQQTHAPKSRYIAAPTLGPGFESSQADSEPGKQTSKESQPFTLHAMKRPTNLDKVKAEVEAEQSRMLTLRPVISKPPGTPPASEVRLNAAAILREDAVYCKRQQQEADAIRRYEQELRDTAGFDRWRADVMAADRAAHAEEVRRRIIEMAEAQDAAIQTRQAKIQEHLELGHCVKAESKALQEERQAQKAALRAAYESQAKQMKQDRALVDAAAARLAEQKREQAEVMRKQEAEHEAQVAQERAVEEARRREVILQLRALEKVPRQRVVVFDPTETAPHGLLEEMSLVELQARLEQVKLQDKEEEEHQRELIHRAKQERNTMLQKKAQFIGCIRKLAHAQAQVRRAGLVQPILQPSMPAGSVLTSLPHTPKRQLETSQRAGALVPQPKHLQLGDTMPLAQLQAQAKHLPGHKVMASPAQLEFAQHKSLQDAMYRRLRKEQQTRLLQADAMSKSSQLWQ</sequence>
<evidence type="ECO:0000256" key="2">
    <source>
        <dbReference type="SAM" id="MobiDB-lite"/>
    </source>
</evidence>
<dbReference type="Proteomes" id="UP001485043">
    <property type="component" value="Unassembled WGS sequence"/>
</dbReference>
<gene>
    <name evidence="3" type="ORF">WJX84_004958</name>
</gene>
<protein>
    <recommendedName>
        <fullName evidence="5">Cilia- and flagella-associated protein 99</fullName>
    </recommendedName>
</protein>
<feature type="region of interest" description="Disordered" evidence="2">
    <location>
        <begin position="212"/>
        <end position="261"/>
    </location>
</feature>
<proteinExistence type="predicted"/>
<evidence type="ECO:0000256" key="1">
    <source>
        <dbReference type="SAM" id="Coils"/>
    </source>
</evidence>
<dbReference type="InterPro" id="IPR039341">
    <property type="entry name" value="CFAP99"/>
</dbReference>
<evidence type="ECO:0008006" key="5">
    <source>
        <dbReference type="Google" id="ProtNLM"/>
    </source>
</evidence>
<comment type="caution">
    <text evidence="3">The sequence shown here is derived from an EMBL/GenBank/DDBJ whole genome shotgun (WGS) entry which is preliminary data.</text>
</comment>
<dbReference type="PANTHER" id="PTHR34649">
    <property type="entry name" value="CILIA- AND FLAGELLA-ASSOCIATED PROTEIN 99"/>
    <property type="match status" value="1"/>
</dbReference>
<organism evidence="3 4">
    <name type="scientific">Apatococcus fuscideae</name>
    <dbReference type="NCBI Taxonomy" id="2026836"/>
    <lineage>
        <taxon>Eukaryota</taxon>
        <taxon>Viridiplantae</taxon>
        <taxon>Chlorophyta</taxon>
        <taxon>core chlorophytes</taxon>
        <taxon>Trebouxiophyceae</taxon>
        <taxon>Chlorellales</taxon>
        <taxon>Chlorellaceae</taxon>
        <taxon>Apatococcus</taxon>
    </lineage>
</organism>
<keyword evidence="1" id="KW-0175">Coiled coil</keyword>
<reference evidence="3 4" key="1">
    <citation type="journal article" date="2024" name="Nat. Commun.">
        <title>Phylogenomics reveals the evolutionary origins of lichenization in chlorophyte algae.</title>
        <authorList>
            <person name="Puginier C."/>
            <person name="Libourel C."/>
            <person name="Otte J."/>
            <person name="Skaloud P."/>
            <person name="Haon M."/>
            <person name="Grisel S."/>
            <person name="Petersen M."/>
            <person name="Berrin J.G."/>
            <person name="Delaux P.M."/>
            <person name="Dal Grande F."/>
            <person name="Keller J."/>
        </authorList>
    </citation>
    <scope>NUCLEOTIDE SEQUENCE [LARGE SCALE GENOMIC DNA]</scope>
    <source>
        <strain evidence="3 4">SAG 2523</strain>
    </source>
</reference>
<dbReference type="AlphaFoldDB" id="A0AAW1T2Q3"/>
<feature type="compositionally biased region" description="Polar residues" evidence="2">
    <location>
        <begin position="241"/>
        <end position="260"/>
    </location>
</feature>
<name>A0AAW1T2Q3_9CHLO</name>
<feature type="coiled-coil region" evidence="1">
    <location>
        <begin position="422"/>
        <end position="469"/>
    </location>
</feature>
<accession>A0AAW1T2Q3</accession>
<dbReference type="PANTHER" id="PTHR34649:SF1">
    <property type="entry name" value="CILIA- AND FLAGELLA-ASSOCIATED PROTEIN 99"/>
    <property type="match status" value="1"/>
</dbReference>